<evidence type="ECO:0000256" key="5">
    <source>
        <dbReference type="ARBA" id="ARBA00023136"/>
    </source>
</evidence>
<evidence type="ECO:0000259" key="8">
    <source>
        <dbReference type="Pfam" id="PF01529"/>
    </source>
</evidence>
<dbReference type="GO" id="GO:0016020">
    <property type="term" value="C:membrane"/>
    <property type="evidence" value="ECO:0007669"/>
    <property type="project" value="UniProtKB-SubCell"/>
</dbReference>
<evidence type="ECO:0000313" key="10">
    <source>
        <dbReference type="Proteomes" id="UP001314205"/>
    </source>
</evidence>
<evidence type="ECO:0000256" key="1">
    <source>
        <dbReference type="ARBA" id="ARBA00004141"/>
    </source>
</evidence>
<accession>A0AAV1M5X3</accession>
<comment type="caution">
    <text evidence="9">The sequence shown here is derived from an EMBL/GenBank/DDBJ whole genome shotgun (WGS) entry which is preliminary data.</text>
</comment>
<comment type="similarity">
    <text evidence="7">Belongs to the DHHC palmitoyltransferase family.</text>
</comment>
<dbReference type="EC" id="2.3.1.225" evidence="7"/>
<evidence type="ECO:0000256" key="3">
    <source>
        <dbReference type="ARBA" id="ARBA00022692"/>
    </source>
</evidence>
<feature type="transmembrane region" description="Helical" evidence="7">
    <location>
        <begin position="165"/>
        <end position="186"/>
    </location>
</feature>
<feature type="transmembrane region" description="Helical" evidence="7">
    <location>
        <begin position="193"/>
        <end position="216"/>
    </location>
</feature>
<keyword evidence="6 7" id="KW-0012">Acyltransferase</keyword>
<dbReference type="GO" id="GO:0019706">
    <property type="term" value="F:protein-cysteine S-palmitoyltransferase activity"/>
    <property type="evidence" value="ECO:0007669"/>
    <property type="project" value="UniProtKB-EC"/>
</dbReference>
<comment type="subcellular location">
    <subcellularLocation>
        <location evidence="1">Membrane</location>
        <topology evidence="1">Multi-pass membrane protein</topology>
    </subcellularLocation>
</comment>
<keyword evidence="2 7" id="KW-0808">Transferase</keyword>
<gene>
    <name evidence="9" type="ORF">PARMNEM_LOCUS21475</name>
</gene>
<keyword evidence="5 7" id="KW-0472">Membrane</keyword>
<sequence>MLIKVNFCKNTSLKRILEHILYLVIIFILVPVFLYFELCVVLPAILEEWSVPYVIHYCCAIFLLLNIVGNMIFGMFTDTSVKGKVSLFVDKEDWTMCAACEFPRPPRAWHCDTCNVCILKRDHHCTFFACCIGYYNHRYFMLFTLDIFVAMLYAFYFNVQFLAHFISWNHGFIIIKFIFPLASFVLDFGTETIYVFLVVLNFIVGLFTGFLFIYHFNNILKGKITPENKNDSKSMYDKGWKSNLIEVFGSRWYVTWISPFIHSPLPGNGVQWIVLDKNK</sequence>
<evidence type="ECO:0000256" key="7">
    <source>
        <dbReference type="RuleBase" id="RU079119"/>
    </source>
</evidence>
<reference evidence="9 10" key="1">
    <citation type="submission" date="2023-11" db="EMBL/GenBank/DDBJ databases">
        <authorList>
            <person name="Hedman E."/>
            <person name="Englund M."/>
            <person name="Stromberg M."/>
            <person name="Nyberg Akerstrom W."/>
            <person name="Nylinder S."/>
            <person name="Jareborg N."/>
            <person name="Kallberg Y."/>
            <person name="Kronander E."/>
        </authorList>
    </citation>
    <scope>NUCLEOTIDE SEQUENCE [LARGE SCALE GENOMIC DNA]</scope>
</reference>
<evidence type="ECO:0000313" key="9">
    <source>
        <dbReference type="EMBL" id="CAK1603058.1"/>
    </source>
</evidence>
<dbReference type="AlphaFoldDB" id="A0AAV1M5X3"/>
<dbReference type="EMBL" id="CAVLGL010000148">
    <property type="protein sequence ID" value="CAK1603058.1"/>
    <property type="molecule type" value="Genomic_DNA"/>
</dbReference>
<feature type="transmembrane region" description="Helical" evidence="7">
    <location>
        <begin position="20"/>
        <end position="45"/>
    </location>
</feature>
<evidence type="ECO:0000256" key="2">
    <source>
        <dbReference type="ARBA" id="ARBA00022679"/>
    </source>
</evidence>
<dbReference type="PANTHER" id="PTHR12246">
    <property type="entry name" value="PALMITOYLTRANSFERASE ZDHHC16"/>
    <property type="match status" value="1"/>
</dbReference>
<dbReference type="Proteomes" id="UP001314205">
    <property type="component" value="Unassembled WGS sequence"/>
</dbReference>
<comment type="domain">
    <text evidence="7">The DHHC domain is required for palmitoyltransferase activity.</text>
</comment>
<feature type="transmembrane region" description="Helical" evidence="7">
    <location>
        <begin position="51"/>
        <end position="76"/>
    </location>
</feature>
<keyword evidence="10" id="KW-1185">Reference proteome</keyword>
<keyword evidence="3 7" id="KW-0812">Transmembrane</keyword>
<comment type="catalytic activity">
    <reaction evidence="7">
        <text>L-cysteinyl-[protein] + hexadecanoyl-CoA = S-hexadecanoyl-L-cysteinyl-[protein] + CoA</text>
        <dbReference type="Rhea" id="RHEA:36683"/>
        <dbReference type="Rhea" id="RHEA-COMP:10131"/>
        <dbReference type="Rhea" id="RHEA-COMP:11032"/>
        <dbReference type="ChEBI" id="CHEBI:29950"/>
        <dbReference type="ChEBI" id="CHEBI:57287"/>
        <dbReference type="ChEBI" id="CHEBI:57379"/>
        <dbReference type="ChEBI" id="CHEBI:74151"/>
        <dbReference type="EC" id="2.3.1.225"/>
    </reaction>
</comment>
<organism evidence="9 10">
    <name type="scientific">Parnassius mnemosyne</name>
    <name type="common">clouded apollo</name>
    <dbReference type="NCBI Taxonomy" id="213953"/>
    <lineage>
        <taxon>Eukaryota</taxon>
        <taxon>Metazoa</taxon>
        <taxon>Ecdysozoa</taxon>
        <taxon>Arthropoda</taxon>
        <taxon>Hexapoda</taxon>
        <taxon>Insecta</taxon>
        <taxon>Pterygota</taxon>
        <taxon>Neoptera</taxon>
        <taxon>Endopterygota</taxon>
        <taxon>Lepidoptera</taxon>
        <taxon>Glossata</taxon>
        <taxon>Ditrysia</taxon>
        <taxon>Papilionoidea</taxon>
        <taxon>Papilionidae</taxon>
        <taxon>Parnassiinae</taxon>
        <taxon>Parnassini</taxon>
        <taxon>Parnassius</taxon>
        <taxon>Driopa</taxon>
    </lineage>
</organism>
<evidence type="ECO:0000256" key="4">
    <source>
        <dbReference type="ARBA" id="ARBA00022989"/>
    </source>
</evidence>
<evidence type="ECO:0000256" key="6">
    <source>
        <dbReference type="ARBA" id="ARBA00023315"/>
    </source>
</evidence>
<dbReference type="InterPro" id="IPR001594">
    <property type="entry name" value="Palmitoyltrfase_DHHC"/>
</dbReference>
<protein>
    <recommendedName>
        <fullName evidence="7">Palmitoyltransferase</fullName>
        <ecNumber evidence="7">2.3.1.225</ecNumber>
    </recommendedName>
</protein>
<keyword evidence="4 7" id="KW-1133">Transmembrane helix</keyword>
<dbReference type="PROSITE" id="PS50216">
    <property type="entry name" value="DHHC"/>
    <property type="match status" value="1"/>
</dbReference>
<dbReference type="InterPro" id="IPR039859">
    <property type="entry name" value="PFA4/ZDH16/20/ERF2-like"/>
</dbReference>
<feature type="transmembrane region" description="Helical" evidence="7">
    <location>
        <begin position="139"/>
        <end position="159"/>
    </location>
</feature>
<name>A0AAV1M5X3_9NEOP</name>
<dbReference type="Pfam" id="PF01529">
    <property type="entry name" value="DHHC"/>
    <property type="match status" value="1"/>
</dbReference>
<proteinExistence type="inferred from homology"/>
<feature type="domain" description="Palmitoyltransferase DHHC" evidence="8">
    <location>
        <begin position="92"/>
        <end position="228"/>
    </location>
</feature>